<comment type="cofactor">
    <cofactor evidence="13 14">
        <name>[4Fe-4S] cluster</name>
        <dbReference type="ChEBI" id="CHEBI:49883"/>
    </cofactor>
    <text evidence="13 14">Binds 1 [4Fe-4S] cluster. The cluster is coordinated with 3 cysteines and an exchangeable S-adenosyl-L-methionine.</text>
</comment>
<keyword evidence="6 13" id="KW-0949">S-adenosyl-L-methionine</keyword>
<dbReference type="InterPro" id="IPR007197">
    <property type="entry name" value="rSAM"/>
</dbReference>
<dbReference type="RefSeq" id="WP_075067365.1">
    <property type="nucleotide sequence ID" value="NZ_LKAJ02000001.1"/>
</dbReference>
<evidence type="ECO:0000256" key="12">
    <source>
        <dbReference type="ARBA" id="ARBA00051157"/>
    </source>
</evidence>
<dbReference type="PIRSF" id="PIRSF001619">
    <property type="entry name" value="Biotin_synth"/>
    <property type="match status" value="1"/>
</dbReference>
<dbReference type="GO" id="GO:0005506">
    <property type="term" value="F:iron ion binding"/>
    <property type="evidence" value="ECO:0007669"/>
    <property type="project" value="UniProtKB-UniRule"/>
</dbReference>
<comment type="cofactor">
    <cofactor evidence="14">
        <name>[2Fe-2S] cluster</name>
        <dbReference type="ChEBI" id="CHEBI:190135"/>
    </cofactor>
    <text evidence="14">Binds 1 [2Fe-2S] cluster. The cluster is coordinated with 3 cysteines and 1 arginine.</text>
</comment>
<dbReference type="HAMAP" id="MF_01694">
    <property type="entry name" value="BioB"/>
    <property type="match status" value="1"/>
</dbReference>
<evidence type="ECO:0000256" key="6">
    <source>
        <dbReference type="ARBA" id="ARBA00022691"/>
    </source>
</evidence>
<comment type="function">
    <text evidence="13">Catalyzes the conversion of dethiobiotin (DTB) to biotin by the insertion of a sulfur atom into dethiobiotin via a radical-based mechanism.</text>
</comment>
<protein>
    <recommendedName>
        <fullName evidence="3 13">Biotin synthase</fullName>
        <ecNumber evidence="3 13">2.8.1.6</ecNumber>
    </recommendedName>
</protein>
<evidence type="ECO:0000256" key="13">
    <source>
        <dbReference type="HAMAP-Rule" id="MF_01694"/>
    </source>
</evidence>
<dbReference type="STRING" id="295108.HT99x_02764"/>
<comment type="subunit">
    <text evidence="13">Homodimer.</text>
</comment>
<comment type="pathway">
    <text evidence="1 13">Cofactor biosynthesis; biotin biosynthesis; biotin from 7,8-diaminononanoate: step 2/2.</text>
</comment>
<reference evidence="16" key="1">
    <citation type="submission" date="2015-09" db="EMBL/GenBank/DDBJ databases">
        <title>Draft Genome Sequences of Two Novel Amoeba-resistant Intranuclear Bacteria, Candidatus Berkiella cookevillensis and Candidatus Berkiella aquae.</title>
        <authorList>
            <person name="Mehari Y.T."/>
            <person name="Arivett B.A."/>
            <person name="Farone A.L."/>
            <person name="Gunderson J.H."/>
            <person name="Farone M.B."/>
        </authorList>
    </citation>
    <scope>NUCLEOTIDE SEQUENCE [LARGE SCALE GENOMIC DNA]</scope>
    <source>
        <strain evidence="16">HT99</strain>
    </source>
</reference>
<name>A0A0Q9YRH6_9GAMM</name>
<keyword evidence="10 13" id="KW-0408">Iron</keyword>
<sequence>MLTLRNNWTFAEAQQIYQQPFMDLVLQAQQIHRLSFAANTIQVCGIYNMKVGGCPEDCAWCGQSVYNETGVKNKPLANLETIVNQAKAAKASGATRLCLAASWRGPTERNLAEVLEMVKTIKSFGLEACITIGKLKPSQALALKEAGLDYYNHNLESSEEHFAKVSTTRQYQDRLDTLEHVRNAGINVCSGGILGMGETLEDRINLLLTLANLPEHPQSVPINQLVPIAGTPLQNAEKVDEFDFIRAIALARILMPKAYVRLSGGRVQMSNTMQALCFMAGANSIHHSENLLVTPNVDMAKDTDLFQMLGIQAEPPSAAAKTIPCQVIHS</sequence>
<keyword evidence="8 13" id="KW-0479">Metal-binding</keyword>
<evidence type="ECO:0000256" key="10">
    <source>
        <dbReference type="ARBA" id="ARBA00023004"/>
    </source>
</evidence>
<feature type="binding site" evidence="13 14">
    <location>
        <position position="129"/>
    </location>
    <ligand>
        <name>[2Fe-2S] cluster</name>
        <dbReference type="ChEBI" id="CHEBI:190135"/>
    </ligand>
</feature>
<dbReference type="InterPro" id="IPR002684">
    <property type="entry name" value="Biotin_synth/BioAB"/>
</dbReference>
<evidence type="ECO:0000256" key="11">
    <source>
        <dbReference type="ARBA" id="ARBA00023014"/>
    </source>
</evidence>
<dbReference type="UniPathway" id="UPA00078">
    <property type="reaction ID" value="UER00162"/>
</dbReference>
<dbReference type="SMART" id="SM00876">
    <property type="entry name" value="BATS"/>
    <property type="match status" value="1"/>
</dbReference>
<comment type="cofactor">
    <cofactor evidence="13">
        <name>[2Fe-2S] cluster</name>
        <dbReference type="ChEBI" id="CHEBI:190135"/>
    </cofactor>
    <text evidence="13">Binds 1 [2Fe-2S] cluster. The cluster is coordinated with 3 cysteines and 1 arginine.</text>
</comment>
<comment type="similarity">
    <text evidence="2 13">Belongs to the radical SAM superfamily. Biotin synthase family.</text>
</comment>
<evidence type="ECO:0000256" key="9">
    <source>
        <dbReference type="ARBA" id="ARBA00022756"/>
    </source>
</evidence>
<keyword evidence="9 13" id="KW-0093">Biotin biosynthesis</keyword>
<evidence type="ECO:0000256" key="5">
    <source>
        <dbReference type="ARBA" id="ARBA00022679"/>
    </source>
</evidence>
<feature type="binding site" evidence="13 14">
    <location>
        <position position="61"/>
    </location>
    <ligand>
        <name>[4Fe-4S] cluster</name>
        <dbReference type="ChEBI" id="CHEBI:49883"/>
        <note>4Fe-4S-S-AdoMet</note>
    </ligand>
</feature>
<organism evidence="16">
    <name type="scientific">Candidatus Berkiella aquae</name>
    <dbReference type="NCBI Taxonomy" id="295108"/>
    <lineage>
        <taxon>Bacteria</taxon>
        <taxon>Pseudomonadati</taxon>
        <taxon>Pseudomonadota</taxon>
        <taxon>Gammaproteobacteria</taxon>
        <taxon>Candidatus Berkiellales</taxon>
        <taxon>Candidatus Berkiellaceae</taxon>
        <taxon>Candidatus Berkiella</taxon>
    </lineage>
</organism>
<feature type="binding site" evidence="13 14">
    <location>
        <position position="261"/>
    </location>
    <ligand>
        <name>[2Fe-2S] cluster</name>
        <dbReference type="ChEBI" id="CHEBI:190135"/>
    </ligand>
</feature>
<dbReference type="Pfam" id="PF04055">
    <property type="entry name" value="Radical_SAM"/>
    <property type="match status" value="1"/>
</dbReference>
<comment type="catalytic activity">
    <reaction evidence="12 13">
        <text>(4R,5S)-dethiobiotin + (sulfur carrier)-SH + 2 reduced [2Fe-2S]-[ferredoxin] + 2 S-adenosyl-L-methionine = (sulfur carrier)-H + biotin + 2 5'-deoxyadenosine + 2 L-methionine + 2 oxidized [2Fe-2S]-[ferredoxin]</text>
        <dbReference type="Rhea" id="RHEA:22060"/>
        <dbReference type="Rhea" id="RHEA-COMP:10000"/>
        <dbReference type="Rhea" id="RHEA-COMP:10001"/>
        <dbReference type="Rhea" id="RHEA-COMP:14737"/>
        <dbReference type="Rhea" id="RHEA-COMP:14739"/>
        <dbReference type="ChEBI" id="CHEBI:17319"/>
        <dbReference type="ChEBI" id="CHEBI:29917"/>
        <dbReference type="ChEBI" id="CHEBI:33737"/>
        <dbReference type="ChEBI" id="CHEBI:33738"/>
        <dbReference type="ChEBI" id="CHEBI:57586"/>
        <dbReference type="ChEBI" id="CHEBI:57844"/>
        <dbReference type="ChEBI" id="CHEBI:59789"/>
        <dbReference type="ChEBI" id="CHEBI:64428"/>
        <dbReference type="ChEBI" id="CHEBI:149473"/>
        <dbReference type="EC" id="2.8.1.6"/>
    </reaction>
</comment>
<dbReference type="Pfam" id="PF06968">
    <property type="entry name" value="BATS"/>
    <property type="match status" value="1"/>
</dbReference>
<keyword evidence="11 13" id="KW-0411">Iron-sulfur</keyword>
<dbReference type="Gene3D" id="3.20.20.70">
    <property type="entry name" value="Aldolase class I"/>
    <property type="match status" value="1"/>
</dbReference>
<keyword evidence="4 13" id="KW-0004">4Fe-4S</keyword>
<dbReference type="InterPro" id="IPR013785">
    <property type="entry name" value="Aldolase_TIM"/>
</dbReference>
<evidence type="ECO:0000259" key="15">
    <source>
        <dbReference type="PROSITE" id="PS51918"/>
    </source>
</evidence>
<dbReference type="EMBL" id="LKAJ01000016">
    <property type="protein sequence ID" value="KRG19390.1"/>
    <property type="molecule type" value="Genomic_DNA"/>
</dbReference>
<evidence type="ECO:0000256" key="2">
    <source>
        <dbReference type="ARBA" id="ARBA00010765"/>
    </source>
</evidence>
<gene>
    <name evidence="13 16" type="primary">bioB</name>
    <name evidence="17" type="ORF">HT99x_000140</name>
    <name evidence="16" type="ORF">HT99x_02764</name>
</gene>
<proteinExistence type="inferred from homology"/>
<dbReference type="CDD" id="cd01335">
    <property type="entry name" value="Radical_SAM"/>
    <property type="match status" value="1"/>
</dbReference>
<evidence type="ECO:0000313" key="18">
    <source>
        <dbReference type="Proteomes" id="UP000051497"/>
    </source>
</evidence>
<reference evidence="17" key="3">
    <citation type="submission" date="2021-06" db="EMBL/GenBank/DDBJ databases">
        <title>Genomic Description and Analysis of Intracellular Bacteria, Candidatus Berkiella cookevillensis and Candidatus Berkiella aquae.</title>
        <authorList>
            <person name="Kidane D.T."/>
            <person name="Mehari Y.T."/>
            <person name="Rice F.C."/>
            <person name="Arivett B.A."/>
            <person name="Farone A.L."/>
            <person name="Berk S.G."/>
            <person name="Farone M.B."/>
        </authorList>
    </citation>
    <scope>NUCLEOTIDE SEQUENCE</scope>
    <source>
        <strain evidence="17">HT99</strain>
    </source>
</reference>
<dbReference type="GO" id="GO:0051539">
    <property type="term" value="F:4 iron, 4 sulfur cluster binding"/>
    <property type="evidence" value="ECO:0007669"/>
    <property type="project" value="UniProtKB-KW"/>
</dbReference>
<dbReference type="GO" id="GO:0009102">
    <property type="term" value="P:biotin biosynthetic process"/>
    <property type="evidence" value="ECO:0007669"/>
    <property type="project" value="UniProtKB-UniRule"/>
</dbReference>
<accession>A0A0Q9YRH6</accession>
<keyword evidence="7 13" id="KW-0001">2Fe-2S</keyword>
<dbReference type="AlphaFoldDB" id="A0A0Q9YRH6"/>
<feature type="domain" description="Radical SAM core" evidence="15">
    <location>
        <begin position="39"/>
        <end position="257"/>
    </location>
</feature>
<evidence type="ECO:0000256" key="4">
    <source>
        <dbReference type="ARBA" id="ARBA00022485"/>
    </source>
</evidence>
<feature type="binding site" evidence="13 14">
    <location>
        <position position="189"/>
    </location>
    <ligand>
        <name>[2Fe-2S] cluster</name>
        <dbReference type="ChEBI" id="CHEBI:190135"/>
    </ligand>
</feature>
<evidence type="ECO:0000256" key="1">
    <source>
        <dbReference type="ARBA" id="ARBA00004942"/>
    </source>
</evidence>
<dbReference type="SUPFAM" id="SSF102114">
    <property type="entry name" value="Radical SAM enzymes"/>
    <property type="match status" value="1"/>
</dbReference>
<dbReference type="PANTHER" id="PTHR22976">
    <property type="entry name" value="BIOTIN SYNTHASE"/>
    <property type="match status" value="1"/>
</dbReference>
<dbReference type="InterPro" id="IPR024177">
    <property type="entry name" value="Biotin_synthase"/>
</dbReference>
<dbReference type="InterPro" id="IPR006638">
    <property type="entry name" value="Elp3/MiaA/NifB-like_rSAM"/>
</dbReference>
<dbReference type="SFLD" id="SFLDG01278">
    <property type="entry name" value="biotin_synthase_like"/>
    <property type="match status" value="1"/>
</dbReference>
<dbReference type="SFLD" id="SFLDS00029">
    <property type="entry name" value="Radical_SAM"/>
    <property type="match status" value="1"/>
</dbReference>
<feature type="binding site" evidence="13 14">
    <location>
        <position position="98"/>
    </location>
    <ligand>
        <name>[2Fe-2S] cluster</name>
        <dbReference type="ChEBI" id="CHEBI:190135"/>
    </ligand>
</feature>
<dbReference type="SMART" id="SM00729">
    <property type="entry name" value="Elp3"/>
    <property type="match status" value="1"/>
</dbReference>
<dbReference type="SFLD" id="SFLDG01060">
    <property type="entry name" value="BATS_domain_containing"/>
    <property type="match status" value="1"/>
</dbReference>
<dbReference type="PATRIC" id="fig|1590043.3.peg.2811"/>
<evidence type="ECO:0000256" key="14">
    <source>
        <dbReference type="PIRSR" id="PIRSR001619-1"/>
    </source>
</evidence>
<evidence type="ECO:0000256" key="3">
    <source>
        <dbReference type="ARBA" id="ARBA00012236"/>
    </source>
</evidence>
<dbReference type="PANTHER" id="PTHR22976:SF2">
    <property type="entry name" value="BIOTIN SYNTHASE, MITOCHONDRIAL"/>
    <property type="match status" value="1"/>
</dbReference>
<evidence type="ECO:0000256" key="8">
    <source>
        <dbReference type="ARBA" id="ARBA00022723"/>
    </source>
</evidence>
<dbReference type="GO" id="GO:0004076">
    <property type="term" value="F:biotin synthase activity"/>
    <property type="evidence" value="ECO:0007669"/>
    <property type="project" value="UniProtKB-UniRule"/>
</dbReference>
<reference evidence="17" key="2">
    <citation type="journal article" date="2016" name="Genome Announc.">
        <title>Draft Genome Sequences of Two Novel Amoeba-Resistant Intranuclear Bacteria, 'Candidatus Berkiella cookevillensis' and 'Candidatus Berkiella aquae'.</title>
        <authorList>
            <person name="Mehari Y.T."/>
            <person name="Arivett B.A."/>
            <person name="Farone A.L."/>
            <person name="Gunderson J.H."/>
            <person name="Farone M.B."/>
        </authorList>
    </citation>
    <scope>NUCLEOTIDE SEQUENCE</scope>
    <source>
        <strain evidence="17">HT99</strain>
    </source>
</reference>
<dbReference type="InterPro" id="IPR010722">
    <property type="entry name" value="BATS_dom"/>
</dbReference>
<keyword evidence="5 13" id="KW-0808">Transferase</keyword>
<evidence type="ECO:0000313" key="17">
    <source>
        <dbReference type="EMBL" id="MCS5709826.1"/>
    </source>
</evidence>
<keyword evidence="18" id="KW-1185">Reference proteome</keyword>
<feature type="binding site" evidence="13 14">
    <location>
        <position position="58"/>
    </location>
    <ligand>
        <name>[4Fe-4S] cluster</name>
        <dbReference type="ChEBI" id="CHEBI:49883"/>
        <note>4Fe-4S-S-AdoMet</note>
    </ligand>
</feature>
<dbReference type="GO" id="GO:0051537">
    <property type="term" value="F:2 iron, 2 sulfur cluster binding"/>
    <property type="evidence" value="ECO:0007669"/>
    <property type="project" value="UniProtKB-KW"/>
</dbReference>
<feature type="binding site" evidence="13 14">
    <location>
        <position position="54"/>
    </location>
    <ligand>
        <name>[4Fe-4S] cluster</name>
        <dbReference type="ChEBI" id="CHEBI:49883"/>
        <note>4Fe-4S-S-AdoMet</note>
    </ligand>
</feature>
<dbReference type="SFLD" id="SFLDF00272">
    <property type="entry name" value="biotin_synthase"/>
    <property type="match status" value="1"/>
</dbReference>
<dbReference type="OrthoDB" id="9786826at2"/>
<dbReference type="NCBIfam" id="TIGR00433">
    <property type="entry name" value="bioB"/>
    <property type="match status" value="1"/>
</dbReference>
<evidence type="ECO:0000313" key="16">
    <source>
        <dbReference type="EMBL" id="KRG19390.1"/>
    </source>
</evidence>
<dbReference type="Proteomes" id="UP000051497">
    <property type="component" value="Unassembled WGS sequence"/>
</dbReference>
<dbReference type="EC" id="2.8.1.6" evidence="3 13"/>
<dbReference type="PROSITE" id="PS51918">
    <property type="entry name" value="RADICAL_SAM"/>
    <property type="match status" value="1"/>
</dbReference>
<comment type="caution">
    <text evidence="16">The sequence shown here is derived from an EMBL/GenBank/DDBJ whole genome shotgun (WGS) entry which is preliminary data.</text>
</comment>
<dbReference type="EMBL" id="LKAJ02000001">
    <property type="protein sequence ID" value="MCS5709826.1"/>
    <property type="molecule type" value="Genomic_DNA"/>
</dbReference>
<dbReference type="InterPro" id="IPR058240">
    <property type="entry name" value="rSAM_sf"/>
</dbReference>
<evidence type="ECO:0000256" key="7">
    <source>
        <dbReference type="ARBA" id="ARBA00022714"/>
    </source>
</evidence>